<evidence type="ECO:0000313" key="3">
    <source>
        <dbReference type="EMBL" id="GMT30819.1"/>
    </source>
</evidence>
<keyword evidence="1" id="KW-0862">Zinc</keyword>
<dbReference type="GO" id="GO:0046872">
    <property type="term" value="F:metal ion binding"/>
    <property type="evidence" value="ECO:0007669"/>
    <property type="project" value="UniProtKB-KW"/>
</dbReference>
<keyword evidence="5" id="KW-1185">Reference proteome</keyword>
<evidence type="ECO:0000256" key="1">
    <source>
        <dbReference type="PROSITE-ProRule" id="PRU00276"/>
    </source>
</evidence>
<dbReference type="PANTHER" id="PTHR45702:SF2">
    <property type="entry name" value="KUZBANIAN, ISOFORM A"/>
    <property type="match status" value="1"/>
</dbReference>
<comment type="caution">
    <text evidence="1">Lacks conserved residue(s) required for the propagation of feature annotation.</text>
</comment>
<sequence>TRNWIMTMLEKQVSMVNEIYRKIDFDGIKGIHFKIAATKIWTTSTMVHNPFDSSDDANVFLEQLSKMKTGKYCLSYAWTYRSFLKAAQGLAFPCFVCTKFGARLYDMAHNTGIVSFMIPRAQWHLTLAHELAHSLGSGHD</sequence>
<feature type="domain" description="Peptidase M12B" evidence="2">
    <location>
        <begin position="1"/>
        <end position="140"/>
    </location>
</feature>
<protein>
    <recommendedName>
        <fullName evidence="2">Peptidase M12B domain-containing protein</fullName>
    </recommendedName>
</protein>
<feature type="binding site" evidence="1">
    <location>
        <position position="133"/>
    </location>
    <ligand>
        <name>Zn(2+)</name>
        <dbReference type="ChEBI" id="CHEBI:29105"/>
        <note>catalytic</note>
    </ligand>
</feature>
<dbReference type="PANTHER" id="PTHR45702">
    <property type="entry name" value="ADAM10/ADAM17 METALLOPEPTIDASE FAMILY MEMBER"/>
    <property type="match status" value="1"/>
</dbReference>
<comment type="caution">
    <text evidence="3">The sequence shown here is derived from an EMBL/GenBank/DDBJ whole genome shotgun (WGS) entry which is preliminary data.</text>
</comment>
<dbReference type="InterPro" id="IPR001590">
    <property type="entry name" value="Peptidase_M12B"/>
</dbReference>
<feature type="binding site" evidence="1">
    <location>
        <position position="139"/>
    </location>
    <ligand>
        <name>Zn(2+)</name>
        <dbReference type="ChEBI" id="CHEBI:29105"/>
        <note>catalytic</note>
    </ligand>
</feature>
<dbReference type="InterPro" id="IPR024079">
    <property type="entry name" value="MetalloPept_cat_dom_sf"/>
</dbReference>
<reference evidence="3" key="1">
    <citation type="submission" date="2023-10" db="EMBL/GenBank/DDBJ databases">
        <title>Genome assembly of Pristionchus species.</title>
        <authorList>
            <person name="Yoshida K."/>
            <person name="Sommer R.J."/>
        </authorList>
    </citation>
    <scope>NUCLEOTIDE SEQUENCE</scope>
    <source>
        <strain evidence="3">RS5133</strain>
    </source>
</reference>
<gene>
    <name evidence="3" type="ORF">PFISCL1PPCAC_22116</name>
    <name evidence="4" type="ORF">PFISCL1PPCAC_28421</name>
</gene>
<dbReference type="Gene3D" id="3.40.390.10">
    <property type="entry name" value="Collagenase (Catalytic Domain)"/>
    <property type="match status" value="1"/>
</dbReference>
<keyword evidence="1" id="KW-0479">Metal-binding</keyword>
<evidence type="ECO:0000313" key="4">
    <source>
        <dbReference type="EMBL" id="GMT37124.1"/>
    </source>
</evidence>
<dbReference type="Proteomes" id="UP001432322">
    <property type="component" value="Unassembled WGS sequence"/>
</dbReference>
<evidence type="ECO:0000259" key="2">
    <source>
        <dbReference type="PROSITE" id="PS50215"/>
    </source>
</evidence>
<dbReference type="GO" id="GO:0006509">
    <property type="term" value="P:membrane protein ectodomain proteolysis"/>
    <property type="evidence" value="ECO:0007669"/>
    <property type="project" value="TreeGrafter"/>
</dbReference>
<dbReference type="Pfam" id="PF13582">
    <property type="entry name" value="Reprolysin_3"/>
    <property type="match status" value="1"/>
</dbReference>
<dbReference type="GO" id="GO:0005886">
    <property type="term" value="C:plasma membrane"/>
    <property type="evidence" value="ECO:0007669"/>
    <property type="project" value="TreeGrafter"/>
</dbReference>
<feature type="non-terminal residue" evidence="3">
    <location>
        <position position="140"/>
    </location>
</feature>
<dbReference type="GO" id="GO:0007219">
    <property type="term" value="P:Notch signaling pathway"/>
    <property type="evidence" value="ECO:0007669"/>
    <property type="project" value="TreeGrafter"/>
</dbReference>
<feature type="binding site" evidence="1">
    <location>
        <position position="129"/>
    </location>
    <ligand>
        <name>Zn(2+)</name>
        <dbReference type="ChEBI" id="CHEBI:29105"/>
        <note>catalytic</note>
    </ligand>
</feature>
<feature type="active site" evidence="1">
    <location>
        <position position="130"/>
    </location>
</feature>
<organism evidence="3 5">
    <name type="scientific">Pristionchus fissidentatus</name>
    <dbReference type="NCBI Taxonomy" id="1538716"/>
    <lineage>
        <taxon>Eukaryota</taxon>
        <taxon>Metazoa</taxon>
        <taxon>Ecdysozoa</taxon>
        <taxon>Nematoda</taxon>
        <taxon>Chromadorea</taxon>
        <taxon>Rhabditida</taxon>
        <taxon>Rhabditina</taxon>
        <taxon>Diplogasteromorpha</taxon>
        <taxon>Diplogasteroidea</taxon>
        <taxon>Neodiplogasteridae</taxon>
        <taxon>Pristionchus</taxon>
    </lineage>
</organism>
<name>A0AAV5WM23_9BILA</name>
<dbReference type="GO" id="GO:0004222">
    <property type="term" value="F:metalloendopeptidase activity"/>
    <property type="evidence" value="ECO:0007669"/>
    <property type="project" value="InterPro"/>
</dbReference>
<feature type="non-terminal residue" evidence="3">
    <location>
        <position position="1"/>
    </location>
</feature>
<proteinExistence type="predicted"/>
<dbReference type="SUPFAM" id="SSF55486">
    <property type="entry name" value="Metalloproteases ('zincins'), catalytic domain"/>
    <property type="match status" value="1"/>
</dbReference>
<dbReference type="EMBL" id="BTSY01000047">
    <property type="protein sequence ID" value="GMT37124.1"/>
    <property type="molecule type" value="Genomic_DNA"/>
</dbReference>
<accession>A0AAV5WM23</accession>
<dbReference type="EMBL" id="BTSY01000005">
    <property type="protein sequence ID" value="GMT30819.1"/>
    <property type="molecule type" value="Genomic_DNA"/>
</dbReference>
<dbReference type="AlphaFoldDB" id="A0AAV5WM23"/>
<evidence type="ECO:0000313" key="5">
    <source>
        <dbReference type="Proteomes" id="UP001432322"/>
    </source>
</evidence>
<dbReference type="PROSITE" id="PS50215">
    <property type="entry name" value="ADAM_MEPRO"/>
    <property type="match status" value="1"/>
</dbReference>
<dbReference type="InterPro" id="IPR051489">
    <property type="entry name" value="ADAM_Metalloproteinase"/>
</dbReference>